<dbReference type="EMBL" id="KE346370">
    <property type="protein sequence ID" value="KJE96194.1"/>
    <property type="molecule type" value="Genomic_DNA"/>
</dbReference>
<dbReference type="Pfam" id="PF00013">
    <property type="entry name" value="KH_1"/>
    <property type="match status" value="1"/>
</dbReference>
<feature type="region of interest" description="Disordered" evidence="2">
    <location>
        <begin position="64"/>
        <end position="85"/>
    </location>
</feature>
<reference evidence="5" key="1">
    <citation type="submission" date="2011-02" db="EMBL/GenBank/DDBJ databases">
        <title>The Genome Sequence of Capsaspora owczarzaki ATCC 30864.</title>
        <authorList>
            <person name="Russ C."/>
            <person name="Cuomo C."/>
            <person name="Burger G."/>
            <person name="Gray M.W."/>
            <person name="Holland P.W.H."/>
            <person name="King N."/>
            <person name="Lang F.B.F."/>
            <person name="Roger A.J."/>
            <person name="Ruiz-Trillo I."/>
            <person name="Young S.K."/>
            <person name="Zeng Q."/>
            <person name="Gargeya S."/>
            <person name="Alvarado L."/>
            <person name="Berlin A."/>
            <person name="Chapman S.B."/>
            <person name="Chen Z."/>
            <person name="Freedman E."/>
            <person name="Gellesch M."/>
            <person name="Goldberg J."/>
            <person name="Griggs A."/>
            <person name="Gujja S."/>
            <person name="Heilman E."/>
            <person name="Heiman D."/>
            <person name="Howarth C."/>
            <person name="Mehta T."/>
            <person name="Neiman D."/>
            <person name="Pearson M."/>
            <person name="Roberts A."/>
            <person name="Saif S."/>
            <person name="Shea T."/>
            <person name="Shenoy N."/>
            <person name="Sisk P."/>
            <person name="Stolte C."/>
            <person name="Sykes S."/>
            <person name="White J."/>
            <person name="Yandava C."/>
            <person name="Haas B."/>
            <person name="Nusbaum C."/>
            <person name="Birren B."/>
        </authorList>
    </citation>
    <scope>NUCLEOTIDE SEQUENCE</scope>
    <source>
        <strain evidence="5">ATCC 30864</strain>
    </source>
</reference>
<accession>A0A0D2X4K0</accession>
<feature type="region of interest" description="Disordered" evidence="2">
    <location>
        <begin position="1"/>
        <end position="26"/>
    </location>
</feature>
<name>A0A0D2X4K0_CAPO3</name>
<dbReference type="Proteomes" id="UP000008743">
    <property type="component" value="Unassembled WGS sequence"/>
</dbReference>
<dbReference type="SMART" id="SM00322">
    <property type="entry name" value="KH"/>
    <property type="match status" value="1"/>
</dbReference>
<evidence type="ECO:0000256" key="1">
    <source>
        <dbReference type="PROSITE-ProRule" id="PRU00117"/>
    </source>
</evidence>
<dbReference type="Gene3D" id="3.30.1370.10">
    <property type="entry name" value="K Homology domain, type 1"/>
    <property type="match status" value="1"/>
</dbReference>
<dbReference type="PROSITE" id="PS50084">
    <property type="entry name" value="KH_TYPE_1"/>
    <property type="match status" value="1"/>
</dbReference>
<feature type="region of interest" description="Disordered" evidence="2">
    <location>
        <begin position="776"/>
        <end position="807"/>
    </location>
</feature>
<feature type="region of interest" description="Disordered" evidence="2">
    <location>
        <begin position="360"/>
        <end position="386"/>
    </location>
</feature>
<feature type="domain" description="K Homology" evidence="3">
    <location>
        <begin position="669"/>
        <end position="734"/>
    </location>
</feature>
<gene>
    <name evidence="4" type="ORF">CAOG_006553</name>
</gene>
<feature type="compositionally biased region" description="Polar residues" evidence="2">
    <location>
        <begin position="254"/>
        <end position="263"/>
    </location>
</feature>
<dbReference type="AlphaFoldDB" id="A0A0D2X4K0"/>
<organism evidence="4 5">
    <name type="scientific">Capsaspora owczarzaki (strain ATCC 30864)</name>
    <dbReference type="NCBI Taxonomy" id="595528"/>
    <lineage>
        <taxon>Eukaryota</taxon>
        <taxon>Filasterea</taxon>
        <taxon>Capsaspora</taxon>
    </lineage>
</organism>
<evidence type="ECO:0000259" key="3">
    <source>
        <dbReference type="SMART" id="SM00322"/>
    </source>
</evidence>
<feature type="compositionally biased region" description="Acidic residues" evidence="2">
    <location>
        <begin position="1"/>
        <end position="17"/>
    </location>
</feature>
<proteinExistence type="predicted"/>
<evidence type="ECO:0000313" key="5">
    <source>
        <dbReference type="Proteomes" id="UP000008743"/>
    </source>
</evidence>
<dbReference type="SUPFAM" id="SSF54791">
    <property type="entry name" value="Eukaryotic type KH-domain (KH-domain type I)"/>
    <property type="match status" value="1"/>
</dbReference>
<feature type="region of interest" description="Disordered" evidence="2">
    <location>
        <begin position="110"/>
        <end position="149"/>
    </location>
</feature>
<dbReference type="InterPro" id="IPR004088">
    <property type="entry name" value="KH_dom_type_1"/>
</dbReference>
<sequence length="1116" mass="119491">MIVHSDDDDDEDFDQEDNLPSGRRRELIVPTRVAPTPTIQQAQPVVTLAQPAVTLAQPAVPQAQPAVPQAQPARVAPSATGPTTRTIPTAARTRAVRTAAVIAAAAAAATTTASGGSAGAPAAPSTPTRPAQPAQPAVVQTTPAARPAASSLQANGDFTPAIQLLKNAIGGHPNKQCMESSAFGVFGLKPQLATLVKAKYGTIRAFVEAHPGDFRLFADASNKRWIGLASDHQASQSAPVNNVVGTSFAPPQHPLNQEAQHSGPTDEAGTSVAQQRPLVDVTEAERRLLDAAAQRLRSWLKDRPSQSSTLDGAAGTCSSNPELSTLMRRISFVAFVSAYSDLFRVFTNSACMLCVTLAGSPNSSSSTLPPSAASRPAEIKQRQSLPVSTTRPATIMTAASQLGSASSLRANEDFAPAIQLLKNAISGHPNKQCMESSAFGVFGLKPQLATRVKAKYGTIRAFAAAHPGEFRLFTSATNKRWIGLASNGVVSSTALASVEISAMTTHRGPSASAPASDYRPSLAQGLTTLNLDAGHLAPADPVVQQLSSGPLPDIFPSFCELPRDGSFQSSSALLESVEFYGQSVLSDLDDDGSAPLDDGSAPLDDGSAPLVGPIGFATLGGLKYNFGSEYNGYAAGGSDYDVAAAYDGSAPLDGLMLTAEDDAIPTALAMVILRVPLPPGECGRFIGLRSQNLISIRARTGAIVWFEAASSCLVLEGSSEQVASAKEMIDGQIAAFEQGGQSVYLHPNRALVLLSSRLSTASSLFFVRDQRPSSSQHSYQKETYRLSATAEQSPSRSKPSSPVRRYQTQRQARSFYCSDEKHHALDEVRAAISKIVEQTKEQEVYQTLPVSFLHDQHGSQVVQPDGSTPQVEEAELVIFFKFGRQFFYPTSKLRQLPSTVTPSQLRRMVIGHDADLKAVFVNDVPRELSSSVFDRLQIAGFREAKTTELVFIKLTNRINQTGESREFILNDGGQLLQDPANDPYAVGEGFVYLSAILGHPIYDFRVAVHALTIPLTASDWEASEFHEQFLGAQWADGRVLLPSLQQEYFEVDWWRRKSVRVLLGAIQGISVEFTFTDVIDPDGPRQEVFCKVLAKDVKVIEILAPFVDSLIPREHI</sequence>
<feature type="compositionally biased region" description="Low complexity" evidence="2">
    <location>
        <begin position="110"/>
        <end position="145"/>
    </location>
</feature>
<dbReference type="InterPro" id="IPR036612">
    <property type="entry name" value="KH_dom_type_1_sf"/>
</dbReference>
<evidence type="ECO:0000256" key="2">
    <source>
        <dbReference type="SAM" id="MobiDB-lite"/>
    </source>
</evidence>
<dbReference type="RefSeq" id="XP_004345302.1">
    <property type="nucleotide sequence ID" value="XM_004345252.2"/>
</dbReference>
<dbReference type="GO" id="GO:0003723">
    <property type="term" value="F:RNA binding"/>
    <property type="evidence" value="ECO:0007669"/>
    <property type="project" value="UniProtKB-UniRule"/>
</dbReference>
<keyword evidence="5" id="KW-1185">Reference proteome</keyword>
<dbReference type="CDD" id="cd00105">
    <property type="entry name" value="KH-I"/>
    <property type="match status" value="1"/>
</dbReference>
<dbReference type="InParanoid" id="A0A0D2X4K0"/>
<feature type="compositionally biased region" description="Low complexity" evidence="2">
    <location>
        <begin position="360"/>
        <end position="376"/>
    </location>
</feature>
<keyword evidence="1" id="KW-0694">RNA-binding</keyword>
<dbReference type="InterPro" id="IPR004087">
    <property type="entry name" value="KH_dom"/>
</dbReference>
<feature type="compositionally biased region" description="Low complexity" evidence="2">
    <location>
        <begin position="793"/>
        <end position="805"/>
    </location>
</feature>
<evidence type="ECO:0000313" key="4">
    <source>
        <dbReference type="EMBL" id="KJE96194.1"/>
    </source>
</evidence>
<feature type="region of interest" description="Disordered" evidence="2">
    <location>
        <begin position="241"/>
        <end position="277"/>
    </location>
</feature>
<protein>
    <recommendedName>
        <fullName evidence="3">K Homology domain-containing protein</fullName>
    </recommendedName>
</protein>